<dbReference type="PANTHER" id="PTHR45947:SF3">
    <property type="entry name" value="SULFOQUINOVOSYL TRANSFERASE SQD2"/>
    <property type="match status" value="1"/>
</dbReference>
<dbReference type="InterPro" id="IPR028098">
    <property type="entry name" value="Glyco_trans_4-like_N"/>
</dbReference>
<dbReference type="GO" id="GO:0016757">
    <property type="term" value="F:glycosyltransferase activity"/>
    <property type="evidence" value="ECO:0007669"/>
    <property type="project" value="InterPro"/>
</dbReference>
<keyword evidence="4" id="KW-0808">Transferase</keyword>
<accession>A0A6L3ILK7</accession>
<dbReference type="CDD" id="cd03811">
    <property type="entry name" value="GT4_GT28_WabH-like"/>
    <property type="match status" value="1"/>
</dbReference>
<dbReference type="Proteomes" id="UP001055104">
    <property type="component" value="Unassembled WGS sequence"/>
</dbReference>
<comment type="caution">
    <text evidence="4">The sequence shown here is derived from an EMBL/GenBank/DDBJ whole genome shotgun (WGS) entry which is preliminary data.</text>
</comment>
<protein>
    <submittedName>
        <fullName evidence="3">Glycosyl transferase</fullName>
    </submittedName>
    <submittedName>
        <fullName evidence="4">Glycosyltransferase</fullName>
    </submittedName>
</protein>
<feature type="domain" description="Glycosyltransferase subfamily 4-like N-terminal" evidence="2">
    <location>
        <begin position="17"/>
        <end position="178"/>
    </location>
</feature>
<dbReference type="EMBL" id="BQOB01000001">
    <property type="protein sequence ID" value="GKH83558.1"/>
    <property type="molecule type" value="Genomic_DNA"/>
</dbReference>
<organism evidence="4 6">
    <name type="scientific">Phocaeicola dorei</name>
    <dbReference type="NCBI Taxonomy" id="357276"/>
    <lineage>
        <taxon>Bacteria</taxon>
        <taxon>Pseudomonadati</taxon>
        <taxon>Bacteroidota</taxon>
        <taxon>Bacteroidia</taxon>
        <taxon>Bacteroidales</taxon>
        <taxon>Bacteroidaceae</taxon>
        <taxon>Phocaeicola</taxon>
    </lineage>
</organism>
<reference evidence="4 6" key="1">
    <citation type="journal article" date="2019" name="Nat. Med.">
        <title>A library of human gut bacterial isolates paired with longitudinal multiomics data enables mechanistic microbiome research.</title>
        <authorList>
            <person name="Poyet M."/>
            <person name="Groussin M."/>
            <person name="Gibbons S.M."/>
            <person name="Avila-Pacheco J."/>
            <person name="Jiang X."/>
            <person name="Kearney S.M."/>
            <person name="Perrotta A.R."/>
            <person name="Berdy B."/>
            <person name="Zhao S."/>
            <person name="Lieberman T.D."/>
            <person name="Swanson P.K."/>
            <person name="Smith M."/>
            <person name="Roesemann S."/>
            <person name="Alexander J.E."/>
            <person name="Rich S.A."/>
            <person name="Livny J."/>
            <person name="Vlamakis H."/>
            <person name="Clish C."/>
            <person name="Bullock K."/>
            <person name="Deik A."/>
            <person name="Scott J."/>
            <person name="Pierce K.A."/>
            <person name="Xavier R.J."/>
            <person name="Alm E.J."/>
        </authorList>
    </citation>
    <scope>NUCLEOTIDE SEQUENCE [LARGE SCALE GENOMIC DNA]</scope>
    <source>
        <strain evidence="4 6">BIOML-A25</strain>
    </source>
</reference>
<dbReference type="EMBL" id="VVZV01000038">
    <property type="protein sequence ID" value="KAA5314258.1"/>
    <property type="molecule type" value="Genomic_DNA"/>
</dbReference>
<dbReference type="Pfam" id="PF00534">
    <property type="entry name" value="Glycos_transf_1"/>
    <property type="match status" value="1"/>
</dbReference>
<dbReference type="SUPFAM" id="SSF53756">
    <property type="entry name" value="UDP-Glycosyltransferase/glycogen phosphorylase"/>
    <property type="match status" value="1"/>
</dbReference>
<evidence type="ECO:0000259" key="2">
    <source>
        <dbReference type="Pfam" id="PF13439"/>
    </source>
</evidence>
<dbReference type="Gene3D" id="3.40.50.2000">
    <property type="entry name" value="Glycogen Phosphorylase B"/>
    <property type="match status" value="2"/>
</dbReference>
<sequence length="363" mass="41968">MNNKNLKIAFFLPTLNIGGIERVFITYANYLTEKEYDIDFVLCKKEGKLLSLLNSSIKLYDLGNMQLRYSFFKLRQYMKKIQPNVIISGGDFPNLILIISSLGLKNRPKIIISQHNYYNVETKRLGWWAHSTCFLMRTFYPKANKIIAVSDGIYEFLTNKIYISTDKIMKLPNPIDVKDIKEKSLKLLDITLPDKYILFIGRLSYVKNLFLLLDAFERGKLDDNYLVIVGDGEMKDALIEKTKKMNKVDKIMFLGEIENPLPILKRSQLLVLPSFSEAYPTILLEALCLYIPVLSTPTKGAKEILNNMAGTYISNDYYNIEEFAKLMENGVKEKLDPQLVDRKISLNFIDVIGFRIQYEIIEN</sequence>
<dbReference type="InterPro" id="IPR050194">
    <property type="entry name" value="Glycosyltransferase_grp1"/>
</dbReference>
<name>A0A6L3ILK7_9BACT</name>
<dbReference type="EMBL" id="JAHOAX010000001">
    <property type="protein sequence ID" value="MBV3121680.1"/>
    <property type="molecule type" value="Genomic_DNA"/>
</dbReference>
<dbReference type="PANTHER" id="PTHR45947">
    <property type="entry name" value="SULFOQUINOVOSYL TRANSFERASE SQD2"/>
    <property type="match status" value="1"/>
</dbReference>
<dbReference type="KEGG" id="bdo:EL88_15050"/>
<evidence type="ECO:0000259" key="1">
    <source>
        <dbReference type="Pfam" id="PF00534"/>
    </source>
</evidence>
<dbReference type="Pfam" id="PF13439">
    <property type="entry name" value="Glyco_transf_4"/>
    <property type="match status" value="1"/>
</dbReference>
<evidence type="ECO:0000313" key="5">
    <source>
        <dbReference type="EMBL" id="MBV3121680.1"/>
    </source>
</evidence>
<dbReference type="InterPro" id="IPR001296">
    <property type="entry name" value="Glyco_trans_1"/>
</dbReference>
<gene>
    <name evidence="3" type="ORF">CE91St7_44420</name>
    <name evidence="4" type="ORF">F2Z07_21265</name>
    <name evidence="5" type="ORF">KSU80_00535</name>
</gene>
<evidence type="ECO:0000313" key="6">
    <source>
        <dbReference type="Proteomes" id="UP000481700"/>
    </source>
</evidence>
<evidence type="ECO:0000313" key="4">
    <source>
        <dbReference type="EMBL" id="KAA5314258.1"/>
    </source>
</evidence>
<reference evidence="5" key="2">
    <citation type="submission" date="2021-06" db="EMBL/GenBank/DDBJ databases">
        <title>Collection of gut derived symbiotic bacterial strains cultured from healthy donors.</title>
        <authorList>
            <person name="Lin H."/>
            <person name="Littmann E."/>
            <person name="Pamer E.G."/>
        </authorList>
    </citation>
    <scope>NUCLEOTIDE SEQUENCE</scope>
    <source>
        <strain evidence="5">MSK.5.10</strain>
    </source>
</reference>
<proteinExistence type="predicted"/>
<reference evidence="3" key="3">
    <citation type="submission" date="2022-01" db="EMBL/GenBank/DDBJ databases">
        <title>Novel bile acid biosynthetic pathways are enriched in the microbiome of centenarians.</title>
        <authorList>
            <person name="Sato Y."/>
            <person name="Atarashi K."/>
            <person name="Plichta R.D."/>
            <person name="Arai Y."/>
            <person name="Sasajima S."/>
            <person name="Kearney M.S."/>
            <person name="Suda W."/>
            <person name="Takeshita K."/>
            <person name="Sasaki T."/>
            <person name="Okamoto S."/>
            <person name="Skelly N.A."/>
            <person name="Okamura Y."/>
            <person name="Vlamakis H."/>
            <person name="Li Y."/>
            <person name="Tanoue T."/>
            <person name="Takei H."/>
            <person name="Nittono H."/>
            <person name="Narushima S."/>
            <person name="Irie J."/>
            <person name="Itoh H."/>
            <person name="Moriya K."/>
            <person name="Sugiura Y."/>
            <person name="Suematsu M."/>
            <person name="Moritoki N."/>
            <person name="Shibata S."/>
            <person name="Littman R.D."/>
            <person name="Fischbach A.M."/>
            <person name="Uwamino Y."/>
            <person name="Inoue T."/>
            <person name="Honda A."/>
            <person name="Hattori M."/>
            <person name="Murai T."/>
            <person name="Xavier J.R."/>
            <person name="Hirose N."/>
            <person name="Honda K."/>
        </authorList>
    </citation>
    <scope>NUCLEOTIDE SEQUENCE</scope>
    <source>
        <strain evidence="3">CE91-St7</strain>
    </source>
</reference>
<feature type="domain" description="Glycosyl transferase family 1" evidence="1">
    <location>
        <begin position="191"/>
        <end position="329"/>
    </location>
</feature>
<dbReference type="AlphaFoldDB" id="A0A6L3ILK7"/>
<evidence type="ECO:0000313" key="3">
    <source>
        <dbReference type="EMBL" id="GKH83558.1"/>
    </source>
</evidence>
<dbReference type="RefSeq" id="WP_038610529.1">
    <property type="nucleotide sequence ID" value="NZ_BQOA01000001.1"/>
</dbReference>
<dbReference type="Proteomes" id="UP000777173">
    <property type="component" value="Unassembled WGS sequence"/>
</dbReference>
<dbReference type="Proteomes" id="UP000481700">
    <property type="component" value="Unassembled WGS sequence"/>
</dbReference>